<protein>
    <submittedName>
        <fullName evidence="2">mRNA splicing factor</fullName>
    </submittedName>
</protein>
<dbReference type="Proteomes" id="UP000256601">
    <property type="component" value="Unassembled WGS sequence"/>
</dbReference>
<dbReference type="OMA" id="KPHNETT"/>
<reference evidence="2 4" key="2">
    <citation type="submission" date="2018-07" db="EMBL/GenBank/DDBJ databases">
        <title>Draft Genome Assemblies for Five Robust Yarrowia lipolytica Strains Exhibiting High Lipid Production and Pentose Sugar Utilization and Sugar Alcohol Secretion from Undetoxified Lignocellulosic Biomass Hydrolysates.</title>
        <authorList>
            <consortium name="DOE Joint Genome Institute"/>
            <person name="Walker C."/>
            <person name="Ryu S."/>
            <person name="Na H."/>
            <person name="Zane M."/>
            <person name="LaButti K."/>
            <person name="Lipzen A."/>
            <person name="Haridas S."/>
            <person name="Barry K."/>
            <person name="Grigoriev I.V."/>
            <person name="Quarterman J."/>
            <person name="Slininger P."/>
            <person name="Dien B."/>
            <person name="Trinh C.T."/>
        </authorList>
    </citation>
    <scope>NUCLEOTIDE SEQUENCE [LARGE SCALE GENOMIC DNA]</scope>
    <source>
        <strain evidence="2 4">YB392</strain>
    </source>
</reference>
<proteinExistence type="predicted"/>
<reference evidence="1 3" key="1">
    <citation type="journal article" date="2016" name="PLoS ONE">
        <title>Sequence Assembly of Yarrowia lipolytica Strain W29/CLIB89 Shows Transposable Element Diversity.</title>
        <authorList>
            <person name="Magnan C."/>
            <person name="Yu J."/>
            <person name="Chang I."/>
            <person name="Jahn E."/>
            <person name="Kanomata Y."/>
            <person name="Wu J."/>
            <person name="Zeller M."/>
            <person name="Oakes M."/>
            <person name="Baldi P."/>
            <person name="Sandmeyer S."/>
        </authorList>
    </citation>
    <scope>NUCLEOTIDE SEQUENCE [LARGE SCALE GENOMIC DNA]</scope>
    <source>
        <strain evidence="1">CLIB89</strain>
        <strain evidence="3">CLIB89(W29)</strain>
    </source>
</reference>
<dbReference type="GeneID" id="7009650"/>
<evidence type="ECO:0000313" key="2">
    <source>
        <dbReference type="EMBL" id="RDW28891.1"/>
    </source>
</evidence>
<dbReference type="Pfam" id="PF08315">
    <property type="entry name" value="cwf18"/>
    <property type="match status" value="1"/>
</dbReference>
<dbReference type="PANTHER" id="PTHR31551">
    <property type="entry name" value="PRE-MRNA-SPLICING FACTOR CWF18"/>
    <property type="match status" value="1"/>
</dbReference>
<dbReference type="PANTHER" id="PTHR31551:SF1">
    <property type="entry name" value="COILED-COIL DOMAIN-CONTAINING PROTEIN 12"/>
    <property type="match status" value="1"/>
</dbReference>
<dbReference type="EMBL" id="KZ858949">
    <property type="protein sequence ID" value="RDW28891.1"/>
    <property type="molecule type" value="Genomic_DNA"/>
</dbReference>
<dbReference type="VEuPathDB" id="FungiDB:YALI0_F31020g"/>
<sequence length="143" mass="16465">MSLSAQAESRKEKLARMRALREGKKVDPVEAEVATREEKPTFKERNFDLETESTKLGYDANPTEGQETVELLGAEEEARTIQELMEKNQSAVDYLKLQPKRANWDLKRDLQEDLDQLDRETDQAIDVLVRERIRKATGEETEG</sequence>
<dbReference type="AlphaFoldDB" id="A0A1D8NQM2"/>
<evidence type="ECO:0000313" key="3">
    <source>
        <dbReference type="Proteomes" id="UP000182444"/>
    </source>
</evidence>
<dbReference type="Proteomes" id="UP000182444">
    <property type="component" value="Chromosome 1F"/>
</dbReference>
<accession>A0A1D8NQM2</accession>
<dbReference type="KEGG" id="yli:7009650"/>
<dbReference type="InterPro" id="IPR013169">
    <property type="entry name" value="mRNA_splic_Cwf18-like"/>
</dbReference>
<evidence type="ECO:0000313" key="4">
    <source>
        <dbReference type="Proteomes" id="UP000256601"/>
    </source>
</evidence>
<gene>
    <name evidence="2" type="ORF">B0I71DRAFT_126843</name>
    <name evidence="1" type="ORF">YALI1_F38680g</name>
</gene>
<dbReference type="GO" id="GO:0005684">
    <property type="term" value="C:U2-type spliceosomal complex"/>
    <property type="evidence" value="ECO:0007669"/>
    <property type="project" value="TreeGrafter"/>
</dbReference>
<organism evidence="1 3">
    <name type="scientific">Yarrowia lipolytica</name>
    <name type="common">Candida lipolytica</name>
    <dbReference type="NCBI Taxonomy" id="4952"/>
    <lineage>
        <taxon>Eukaryota</taxon>
        <taxon>Fungi</taxon>
        <taxon>Dikarya</taxon>
        <taxon>Ascomycota</taxon>
        <taxon>Saccharomycotina</taxon>
        <taxon>Dipodascomycetes</taxon>
        <taxon>Dipodascales</taxon>
        <taxon>Dipodascales incertae sedis</taxon>
        <taxon>Yarrowia</taxon>
    </lineage>
</organism>
<dbReference type="VEuPathDB" id="FungiDB:YALI1_F38680g"/>
<dbReference type="EMBL" id="CP017558">
    <property type="protein sequence ID" value="AOW07937.1"/>
    <property type="molecule type" value="Genomic_DNA"/>
</dbReference>
<dbReference type="eggNOG" id="KOG3407">
    <property type="taxonomic scope" value="Eukaryota"/>
</dbReference>
<dbReference type="GO" id="GO:0071014">
    <property type="term" value="C:post-mRNA release spliceosomal complex"/>
    <property type="evidence" value="ECO:0007669"/>
    <property type="project" value="TreeGrafter"/>
</dbReference>
<name>A0A1D8NQM2_YARLL</name>
<evidence type="ECO:0000313" key="1">
    <source>
        <dbReference type="EMBL" id="AOW07937.1"/>
    </source>
</evidence>